<comment type="caution">
    <text evidence="1">The sequence shown here is derived from an EMBL/GenBank/DDBJ whole genome shotgun (WGS) entry which is preliminary data.</text>
</comment>
<reference evidence="1" key="1">
    <citation type="journal article" date="2014" name="Genome Announc.">
        <title>Draft Genome Sequences of Two Lactobacillus Strains, L. farraginis JCM 14108T and L. composti JCM 14202T, Isolated from Compost of Distilled Shochu Residue.</title>
        <authorList>
            <person name="Yuki M."/>
            <person name="Oshima K."/>
            <person name="Suda W."/>
            <person name="Kitahara M."/>
            <person name="Kitamura K."/>
            <person name="Iida T."/>
            <person name="Hattori M."/>
            <person name="Ohkuma M."/>
        </authorList>
    </citation>
    <scope>NUCLEOTIDE SEQUENCE [LARGE SCALE GENOMIC DNA]</scope>
    <source>
        <strain evidence="1">JCM 14108</strain>
    </source>
</reference>
<dbReference type="Proteomes" id="UP000019488">
    <property type="component" value="Unassembled WGS sequence"/>
</dbReference>
<evidence type="ECO:0000313" key="2">
    <source>
        <dbReference type="Proteomes" id="UP000019488"/>
    </source>
</evidence>
<protein>
    <submittedName>
        <fullName evidence="1">Uncharacterized protein</fullName>
    </submittedName>
</protein>
<dbReference type="AlphaFoldDB" id="X0P9J0"/>
<accession>X0P9J0</accession>
<evidence type="ECO:0000313" key="1">
    <source>
        <dbReference type="EMBL" id="GAF35483.1"/>
    </source>
</evidence>
<dbReference type="RefSeq" id="WP_051995957.1">
    <property type="nucleotide sequence ID" value="NZ_BAKI01000002.1"/>
</dbReference>
<gene>
    <name evidence="1" type="ORF">JCM14108_371</name>
</gene>
<organism evidence="1 2">
    <name type="scientific">Lentilactobacillus farraginis DSM 18382 = JCM 14108</name>
    <dbReference type="NCBI Taxonomy" id="1423743"/>
    <lineage>
        <taxon>Bacteria</taxon>
        <taxon>Bacillati</taxon>
        <taxon>Bacillota</taxon>
        <taxon>Bacilli</taxon>
        <taxon>Lactobacillales</taxon>
        <taxon>Lactobacillaceae</taxon>
        <taxon>Lentilactobacillus</taxon>
    </lineage>
</organism>
<sequence length="87" mass="10060">MTGLPQKSAVVLIEGFKTDPFPKLALLKKPTDRQRLARYQPIVETASLFSPELLFQNESFGVSTITQWFIHEFLPKELTHDRFSHPF</sequence>
<dbReference type="Gene3D" id="3.40.50.300">
    <property type="entry name" value="P-loop containing nucleotide triphosphate hydrolases"/>
    <property type="match status" value="1"/>
</dbReference>
<proteinExistence type="predicted"/>
<dbReference type="InterPro" id="IPR027417">
    <property type="entry name" value="P-loop_NTPase"/>
</dbReference>
<name>X0P9J0_9LACO</name>
<dbReference type="STRING" id="1423743.FD41_GL000401"/>
<dbReference type="EMBL" id="BAKI01000002">
    <property type="protein sequence ID" value="GAF35483.1"/>
    <property type="molecule type" value="Genomic_DNA"/>
</dbReference>